<dbReference type="Pfam" id="PF03807">
    <property type="entry name" value="F420_oxidored"/>
    <property type="match status" value="1"/>
</dbReference>
<name>A0ABW2ET15_9GAMM</name>
<protein>
    <submittedName>
        <fullName evidence="3">NADPH-dependent F420 reductase</fullName>
    </submittedName>
</protein>
<dbReference type="InterPro" id="IPR051267">
    <property type="entry name" value="STEAP_metalloreductase"/>
</dbReference>
<keyword evidence="1" id="KW-0560">Oxidoreductase</keyword>
<dbReference type="SUPFAM" id="SSF51735">
    <property type="entry name" value="NAD(P)-binding Rossmann-fold domains"/>
    <property type="match status" value="1"/>
</dbReference>
<reference evidence="4" key="1">
    <citation type="journal article" date="2019" name="Int. J. Syst. Evol. Microbiol.">
        <title>The Global Catalogue of Microorganisms (GCM) 10K type strain sequencing project: providing services to taxonomists for standard genome sequencing and annotation.</title>
        <authorList>
            <consortium name="The Broad Institute Genomics Platform"/>
            <consortium name="The Broad Institute Genome Sequencing Center for Infectious Disease"/>
            <person name="Wu L."/>
            <person name="Ma J."/>
        </authorList>
    </citation>
    <scope>NUCLEOTIDE SEQUENCE [LARGE SCALE GENOMIC DNA]</scope>
    <source>
        <strain evidence="4">CGMCC 1.13666</strain>
    </source>
</reference>
<evidence type="ECO:0000313" key="3">
    <source>
        <dbReference type="EMBL" id="MFC7089090.1"/>
    </source>
</evidence>
<dbReference type="RefSeq" id="WP_346062719.1">
    <property type="nucleotide sequence ID" value="NZ_BAAADR010000012.1"/>
</dbReference>
<dbReference type="Gene3D" id="3.40.50.720">
    <property type="entry name" value="NAD(P)-binding Rossmann-like Domain"/>
    <property type="match status" value="1"/>
</dbReference>
<evidence type="ECO:0000259" key="2">
    <source>
        <dbReference type="Pfam" id="PF03807"/>
    </source>
</evidence>
<accession>A0ABW2ET15</accession>
<organism evidence="3 4">
    <name type="scientific">Halomonas salifodinae</name>
    <dbReference type="NCBI Taxonomy" id="438745"/>
    <lineage>
        <taxon>Bacteria</taxon>
        <taxon>Pseudomonadati</taxon>
        <taxon>Pseudomonadota</taxon>
        <taxon>Gammaproteobacteria</taxon>
        <taxon>Oceanospirillales</taxon>
        <taxon>Halomonadaceae</taxon>
        <taxon>Halomonas</taxon>
    </lineage>
</organism>
<dbReference type="InterPro" id="IPR028939">
    <property type="entry name" value="P5C_Rdtase_cat_N"/>
</dbReference>
<evidence type="ECO:0000313" key="4">
    <source>
        <dbReference type="Proteomes" id="UP001596411"/>
    </source>
</evidence>
<feature type="domain" description="Pyrroline-5-carboxylate reductase catalytic N-terminal" evidence="2">
    <location>
        <begin position="3"/>
        <end position="87"/>
    </location>
</feature>
<dbReference type="Proteomes" id="UP001596411">
    <property type="component" value="Unassembled WGS sequence"/>
</dbReference>
<dbReference type="PANTHER" id="PTHR14239">
    <property type="entry name" value="DUDULIN-RELATED"/>
    <property type="match status" value="1"/>
</dbReference>
<keyword evidence="4" id="KW-1185">Reference proteome</keyword>
<evidence type="ECO:0000256" key="1">
    <source>
        <dbReference type="ARBA" id="ARBA00023002"/>
    </source>
</evidence>
<proteinExistence type="predicted"/>
<dbReference type="PANTHER" id="PTHR14239:SF10">
    <property type="entry name" value="REDUCTASE"/>
    <property type="match status" value="1"/>
</dbReference>
<sequence>MNLGIIGAGHMAQAVGRLALKAGHRVMASNSRGPRSLLGLREALGCEVGSIREAAAFGDVVFAAIPLQAYRAIPAASLAGKVVLNPQNYFPHFGRIPELENGALTTAELLARHLPQSHVVKALNSILVEDVVPDARPGGAADRRALPIAGDDGEAKQTAIGVLNEIGYDAVDAGPLAEGWRFERRRPVYCVPLDKAMLAQRLAATTRDAVMPEGHWRYQTGIRG</sequence>
<comment type="caution">
    <text evidence="3">The sequence shown here is derived from an EMBL/GenBank/DDBJ whole genome shotgun (WGS) entry which is preliminary data.</text>
</comment>
<dbReference type="InterPro" id="IPR036291">
    <property type="entry name" value="NAD(P)-bd_dom_sf"/>
</dbReference>
<gene>
    <name evidence="3" type="ORF">ACFQH5_05965</name>
</gene>
<dbReference type="EMBL" id="JBHSZP010000013">
    <property type="protein sequence ID" value="MFC7089090.1"/>
    <property type="molecule type" value="Genomic_DNA"/>
</dbReference>